<proteinExistence type="predicted"/>
<sequence length="357" mass="41317">MNIANQIKWTSRAQEAFNSLLQNYWNHHLNMFNNHYPNPDNRSNITFHYWWYAHAIDSLVDAYSRTNDEEMTSLIEKEYNGLLFRNGGQPTNLLYDDMEWLALALLRAYQATSNETYLKDVHILWDDIKTGWNDQMGGGIAWHKEQLGYKNTPANGPAIILAARLYKEFGNEADLKFAIEIFTWLDDHLVDKDNGFVMDGINRLGDGQIDTDWEFTYCQGVYVGGAVELYRITNDEQYLEKALRTAHFAIEKLHDQTNNVLKSEGNGDGGLFKGIMVRYFTELMKTAPEKTESIRTYFERNAETLWELGTNSDKTIFNHLWSEQPDLTEGVDLSIQLSGVFLYEGLAALERQDFIKR</sequence>
<dbReference type="InterPro" id="IPR053169">
    <property type="entry name" value="MUG_Protein"/>
</dbReference>
<dbReference type="SUPFAM" id="SSF48208">
    <property type="entry name" value="Six-hairpin glycosidases"/>
    <property type="match status" value="1"/>
</dbReference>
<dbReference type="EMBL" id="JAOYEY010000028">
    <property type="protein sequence ID" value="MCV9885081.1"/>
    <property type="molecule type" value="Genomic_DNA"/>
</dbReference>
<dbReference type="PANTHER" id="PTHR47791:SF3">
    <property type="entry name" value="MEIOTICALLY UP-REGULATED GENE 191 PROTEIN"/>
    <property type="match status" value="1"/>
</dbReference>
<name>A0ABT3DEX6_9BACI</name>
<keyword evidence="1" id="KW-0378">Hydrolase</keyword>
<evidence type="ECO:0000313" key="1">
    <source>
        <dbReference type="EMBL" id="MCV9885081.1"/>
    </source>
</evidence>
<dbReference type="PIRSF" id="PIRSF021505">
    <property type="entry name" value="O_gly_hdrol"/>
    <property type="match status" value="1"/>
</dbReference>
<reference evidence="1 2" key="1">
    <citation type="submission" date="2022-10" db="EMBL/GenBank/DDBJ databases">
        <title>Draft genome assembly of moderately radiation resistant bacterium Metabacillus halosaccharovorans.</title>
        <authorList>
            <person name="Pal S."/>
            <person name="Gopinathan A."/>
        </authorList>
    </citation>
    <scope>NUCLEOTIDE SEQUENCE [LARGE SCALE GENOMIC DNA]</scope>
    <source>
        <strain evidence="1 2">VITHBRA001</strain>
    </source>
</reference>
<dbReference type="InterPro" id="IPR014512">
    <property type="entry name" value="O_gly_hydro"/>
</dbReference>
<dbReference type="InterPro" id="IPR008928">
    <property type="entry name" value="6-hairpin_glycosidase_sf"/>
</dbReference>
<organism evidence="1 2">
    <name type="scientific">Metabacillus halosaccharovorans</name>
    <dbReference type="NCBI Taxonomy" id="930124"/>
    <lineage>
        <taxon>Bacteria</taxon>
        <taxon>Bacillati</taxon>
        <taxon>Bacillota</taxon>
        <taxon>Bacilli</taxon>
        <taxon>Bacillales</taxon>
        <taxon>Bacillaceae</taxon>
        <taxon>Metabacillus</taxon>
    </lineage>
</organism>
<dbReference type="Gene3D" id="1.50.10.20">
    <property type="match status" value="1"/>
</dbReference>
<accession>A0ABT3DEX6</accession>
<protein>
    <submittedName>
        <fullName evidence="1">Glycosyl hydrolase</fullName>
    </submittedName>
</protein>
<dbReference type="InterPro" id="IPR005198">
    <property type="entry name" value="Glyco_hydro_76"/>
</dbReference>
<dbReference type="PANTHER" id="PTHR47791">
    <property type="entry name" value="MEIOTICALLY UP-REGULATED GENE 191 PROTEIN"/>
    <property type="match status" value="1"/>
</dbReference>
<dbReference type="RefSeq" id="WP_264141942.1">
    <property type="nucleotide sequence ID" value="NZ_JAOYEY010000028.1"/>
</dbReference>
<evidence type="ECO:0000313" key="2">
    <source>
        <dbReference type="Proteomes" id="UP001526147"/>
    </source>
</evidence>
<keyword evidence="2" id="KW-1185">Reference proteome</keyword>
<gene>
    <name evidence="1" type="ORF">OIH86_05390</name>
</gene>
<dbReference type="GO" id="GO:0016787">
    <property type="term" value="F:hydrolase activity"/>
    <property type="evidence" value="ECO:0007669"/>
    <property type="project" value="UniProtKB-KW"/>
</dbReference>
<comment type="caution">
    <text evidence="1">The sequence shown here is derived from an EMBL/GenBank/DDBJ whole genome shotgun (WGS) entry which is preliminary data.</text>
</comment>
<dbReference type="Pfam" id="PF03663">
    <property type="entry name" value="Glyco_hydro_76"/>
    <property type="match status" value="1"/>
</dbReference>
<dbReference type="Proteomes" id="UP001526147">
    <property type="component" value="Unassembled WGS sequence"/>
</dbReference>